<dbReference type="InterPro" id="IPR036396">
    <property type="entry name" value="Cyt_P450_sf"/>
</dbReference>
<evidence type="ECO:0000313" key="17">
    <source>
        <dbReference type="Proteomes" id="UP000827092"/>
    </source>
</evidence>
<dbReference type="PROSITE" id="PS00086">
    <property type="entry name" value="CYTOCHROME_P450"/>
    <property type="match status" value="1"/>
</dbReference>
<evidence type="ECO:0008006" key="18">
    <source>
        <dbReference type="Google" id="ProtNLM"/>
    </source>
</evidence>
<keyword evidence="8" id="KW-0256">Endoplasmic reticulum</keyword>
<dbReference type="SUPFAM" id="SSF48264">
    <property type="entry name" value="Cytochrome P450"/>
    <property type="match status" value="1"/>
</dbReference>
<keyword evidence="17" id="KW-1185">Reference proteome</keyword>
<comment type="cofactor">
    <cofactor evidence="1 14">
        <name>heme</name>
        <dbReference type="ChEBI" id="CHEBI:30413"/>
    </cofactor>
</comment>
<dbReference type="PRINTS" id="PR00385">
    <property type="entry name" value="P450"/>
</dbReference>
<sequence>MVFESFFRVGSLEDFDPTTRGLLVVVVTVAVCGWLWNLWNESKTNRPPGPWFSLPFVGHLPYLGKDPHVKLWDLRKKYGDIIGVKFGTKYTVVLNEWNVMREVLCNSAALDRAPNLFDHIPKVGFISENGEKWVEQRRFCLAATRDLGLGRGHWEDLIMEETADLISHLKSFQGRPMDISHEMASSISSNIIALLIGRRLNKNVEGDKIQLSVDFSDVSFSFMGPSNPTSVVPGLRTLCETLSIAGYGKAMKVIREFSTFVNEEIALHKTSPMLKDVRDFMNTYLETLSKLTSSNNTKHYFSETMLEGNVKILFLGSSDTIFSSLGWLLRLMSLHKDVQQKVYQEVMEVAGKDGRVRYEERNKFPYTFAVVMESQRKSSIVPLSTTRRAAQDIHINGFTIPKGSEIVANLWGLHSDPKYWENPEEFRPERFLTDGGTKLIRYPPSFAPFSTGRRNCPGETIAWMEILYYFTEILKNFEVTTPPGVKPEFEIINGLVEKLVPQPLCFIPRKDVI</sequence>
<evidence type="ECO:0000256" key="12">
    <source>
        <dbReference type="ARBA" id="ARBA00023033"/>
    </source>
</evidence>
<proteinExistence type="inferred from homology"/>
<evidence type="ECO:0000256" key="4">
    <source>
        <dbReference type="ARBA" id="ARBA00004406"/>
    </source>
</evidence>
<dbReference type="InterPro" id="IPR017972">
    <property type="entry name" value="Cyt_P450_CS"/>
</dbReference>
<dbReference type="PANTHER" id="PTHR24300:SF375">
    <property type="entry name" value="CYTOCHROME P450 FAMILY"/>
    <property type="match status" value="1"/>
</dbReference>
<evidence type="ECO:0000256" key="15">
    <source>
        <dbReference type="RuleBase" id="RU000461"/>
    </source>
</evidence>
<dbReference type="GO" id="GO:0006082">
    <property type="term" value="P:organic acid metabolic process"/>
    <property type="evidence" value="ECO:0007669"/>
    <property type="project" value="TreeGrafter"/>
</dbReference>
<keyword evidence="12 15" id="KW-0503">Monooxygenase</keyword>
<dbReference type="PRINTS" id="PR00463">
    <property type="entry name" value="EP450I"/>
</dbReference>
<dbReference type="FunFam" id="1.10.630.10:FF:000238">
    <property type="entry name" value="Cytochrome P450 2A6"/>
    <property type="match status" value="1"/>
</dbReference>
<dbReference type="InterPro" id="IPR001128">
    <property type="entry name" value="Cyt_P450"/>
</dbReference>
<evidence type="ECO:0000256" key="2">
    <source>
        <dbReference type="ARBA" id="ARBA00003690"/>
    </source>
</evidence>
<name>A0AAV6TUW0_9ARAC</name>
<evidence type="ECO:0000256" key="8">
    <source>
        <dbReference type="ARBA" id="ARBA00022824"/>
    </source>
</evidence>
<evidence type="ECO:0000256" key="7">
    <source>
        <dbReference type="ARBA" id="ARBA00022723"/>
    </source>
</evidence>
<feature type="binding site" description="axial binding residue" evidence="14">
    <location>
        <position position="456"/>
    </location>
    <ligand>
        <name>heme</name>
        <dbReference type="ChEBI" id="CHEBI:30413"/>
    </ligand>
    <ligandPart>
        <name>Fe</name>
        <dbReference type="ChEBI" id="CHEBI:18248"/>
    </ligandPart>
</feature>
<keyword evidence="13" id="KW-0472">Membrane</keyword>
<evidence type="ECO:0000256" key="13">
    <source>
        <dbReference type="ARBA" id="ARBA00023136"/>
    </source>
</evidence>
<dbReference type="Gene3D" id="1.10.630.10">
    <property type="entry name" value="Cytochrome P450"/>
    <property type="match status" value="1"/>
</dbReference>
<gene>
    <name evidence="16" type="ORF">JTE90_022460</name>
</gene>
<comment type="caution">
    <text evidence="16">The sequence shown here is derived from an EMBL/GenBank/DDBJ whole genome shotgun (WGS) entry which is preliminary data.</text>
</comment>
<evidence type="ECO:0000256" key="3">
    <source>
        <dbReference type="ARBA" id="ARBA00004174"/>
    </source>
</evidence>
<keyword evidence="11 14" id="KW-0408">Iron</keyword>
<keyword evidence="6 14" id="KW-0349">Heme</keyword>
<reference evidence="16 17" key="1">
    <citation type="journal article" date="2022" name="Nat. Ecol. Evol.">
        <title>A masculinizing supergene underlies an exaggerated male reproductive morph in a spider.</title>
        <authorList>
            <person name="Hendrickx F."/>
            <person name="De Corte Z."/>
            <person name="Sonet G."/>
            <person name="Van Belleghem S.M."/>
            <person name="Kostlbacher S."/>
            <person name="Vangestel C."/>
        </authorList>
    </citation>
    <scope>NUCLEOTIDE SEQUENCE [LARGE SCALE GENOMIC DNA]</scope>
    <source>
        <strain evidence="16">W744_W776</strain>
    </source>
</reference>
<comment type="similarity">
    <text evidence="5 15">Belongs to the cytochrome P450 family.</text>
</comment>
<dbReference type="Proteomes" id="UP000827092">
    <property type="component" value="Unassembled WGS sequence"/>
</dbReference>
<dbReference type="GO" id="GO:0005506">
    <property type="term" value="F:iron ion binding"/>
    <property type="evidence" value="ECO:0007669"/>
    <property type="project" value="InterPro"/>
</dbReference>
<evidence type="ECO:0000256" key="5">
    <source>
        <dbReference type="ARBA" id="ARBA00010617"/>
    </source>
</evidence>
<dbReference type="PANTHER" id="PTHR24300">
    <property type="entry name" value="CYTOCHROME P450 508A4-RELATED"/>
    <property type="match status" value="1"/>
</dbReference>
<dbReference type="GO" id="GO:0005789">
    <property type="term" value="C:endoplasmic reticulum membrane"/>
    <property type="evidence" value="ECO:0007669"/>
    <property type="project" value="UniProtKB-SubCell"/>
</dbReference>
<evidence type="ECO:0000256" key="14">
    <source>
        <dbReference type="PIRSR" id="PIRSR602401-1"/>
    </source>
</evidence>
<dbReference type="GO" id="GO:0020037">
    <property type="term" value="F:heme binding"/>
    <property type="evidence" value="ECO:0007669"/>
    <property type="project" value="InterPro"/>
</dbReference>
<evidence type="ECO:0000256" key="6">
    <source>
        <dbReference type="ARBA" id="ARBA00022617"/>
    </source>
</evidence>
<keyword evidence="7 14" id="KW-0479">Metal-binding</keyword>
<protein>
    <recommendedName>
        <fullName evidence="18">Cytochrome P450</fullName>
    </recommendedName>
</protein>
<evidence type="ECO:0000313" key="16">
    <source>
        <dbReference type="EMBL" id="KAG8175401.1"/>
    </source>
</evidence>
<comment type="subcellular location">
    <subcellularLocation>
        <location evidence="4">Endoplasmic reticulum membrane</location>
        <topology evidence="4">Peripheral membrane protein</topology>
    </subcellularLocation>
    <subcellularLocation>
        <location evidence="3">Microsome membrane</location>
        <topology evidence="3">Peripheral membrane protein</topology>
    </subcellularLocation>
</comment>
<evidence type="ECO:0000256" key="11">
    <source>
        <dbReference type="ARBA" id="ARBA00023004"/>
    </source>
</evidence>
<accession>A0AAV6TUW0</accession>
<dbReference type="InterPro" id="IPR050182">
    <property type="entry name" value="Cytochrome_P450_fam2"/>
</dbReference>
<keyword evidence="10 15" id="KW-0560">Oxidoreductase</keyword>
<dbReference type="EMBL" id="JAFNEN010001010">
    <property type="protein sequence ID" value="KAG8175401.1"/>
    <property type="molecule type" value="Genomic_DNA"/>
</dbReference>
<dbReference type="GO" id="GO:0016712">
    <property type="term" value="F:oxidoreductase activity, acting on paired donors, with incorporation or reduction of molecular oxygen, reduced flavin or flavoprotein as one donor, and incorporation of one atom of oxygen"/>
    <property type="evidence" value="ECO:0007669"/>
    <property type="project" value="TreeGrafter"/>
</dbReference>
<evidence type="ECO:0000256" key="1">
    <source>
        <dbReference type="ARBA" id="ARBA00001971"/>
    </source>
</evidence>
<keyword evidence="9" id="KW-0492">Microsome</keyword>
<dbReference type="Pfam" id="PF00067">
    <property type="entry name" value="p450"/>
    <property type="match status" value="1"/>
</dbReference>
<dbReference type="GO" id="GO:0006805">
    <property type="term" value="P:xenobiotic metabolic process"/>
    <property type="evidence" value="ECO:0007669"/>
    <property type="project" value="TreeGrafter"/>
</dbReference>
<comment type="function">
    <text evidence="2">May be involved in the metabolism of insect hormones and in the breakdown of synthetic insecticides.</text>
</comment>
<dbReference type="InterPro" id="IPR002401">
    <property type="entry name" value="Cyt_P450_E_grp-I"/>
</dbReference>
<evidence type="ECO:0000256" key="9">
    <source>
        <dbReference type="ARBA" id="ARBA00022848"/>
    </source>
</evidence>
<organism evidence="16 17">
    <name type="scientific">Oedothorax gibbosus</name>
    <dbReference type="NCBI Taxonomy" id="931172"/>
    <lineage>
        <taxon>Eukaryota</taxon>
        <taxon>Metazoa</taxon>
        <taxon>Ecdysozoa</taxon>
        <taxon>Arthropoda</taxon>
        <taxon>Chelicerata</taxon>
        <taxon>Arachnida</taxon>
        <taxon>Araneae</taxon>
        <taxon>Araneomorphae</taxon>
        <taxon>Entelegynae</taxon>
        <taxon>Araneoidea</taxon>
        <taxon>Linyphiidae</taxon>
        <taxon>Erigoninae</taxon>
        <taxon>Oedothorax</taxon>
    </lineage>
</organism>
<dbReference type="AlphaFoldDB" id="A0AAV6TUW0"/>
<evidence type="ECO:0000256" key="10">
    <source>
        <dbReference type="ARBA" id="ARBA00023002"/>
    </source>
</evidence>